<keyword evidence="3" id="KW-1185">Reference proteome</keyword>
<feature type="domain" description="SAC" evidence="1">
    <location>
        <begin position="122"/>
        <end position="513"/>
    </location>
</feature>
<sequence>MRVHLTAASTIVLEDVGFSLEFRPSRDGGGPGTVEVVSYPPGSTTQPDIDPDEHFVEAFGCLGIVELGSKTILLVLVPPIDMLSAGDAGMNVERVEEVLFYCVEDPHLLASADKPDHPCYHLRQVLTDGSFAYSRTVDLTSRLQSRIRVQEQRDAACAPAARTDASAGSSTVPHHYRGTLEYTWNAYLLTPLNIFRASLDPTAKAAFDSRSFMLPVVQGFYGTREVHIGSERVHLSVISRRGWGRAGTRFKKRGIDADGSVGNCAETETILETSTHVVSFVQLRGSVPLYWQEKPRWTGAVKLDIPQPLADVSLAPFLRHMRWAVKTYTHIHAISFLSDNPHDSLAAEAALGDAYATLCALGKSQSKRLREGLVFEKFSIHKAEMLSGGVESMPGEIAKDVDALLDEYGATTATLDGESGKPVLVSGQQGVFRVNCRDCLDRSNLGEFSISAAALDKQLAKLQLPPLEGTELEQAHRDLWSAVSSSPALVPLGPLTHAAASQNGDALSQIYAGSRAMNSSFIRTGRVTHKQELENAETSEARHVQAMLHDDAKNRATEILTGQCRDQQWAPQLVLVEATTTSELSGTHTDSDSGSDLDV</sequence>
<protein>
    <submittedName>
        <fullName evidence="2">Inositol polyphosphate phosphatase</fullName>
    </submittedName>
</protein>
<gene>
    <name evidence="2" type="ORF">DMC30DRAFT_411923</name>
</gene>
<dbReference type="Proteomes" id="UP000311382">
    <property type="component" value="Unassembled WGS sequence"/>
</dbReference>
<dbReference type="EMBL" id="SOZI01000084">
    <property type="protein sequence ID" value="TNY19801.1"/>
    <property type="molecule type" value="Genomic_DNA"/>
</dbReference>
<dbReference type="AlphaFoldDB" id="A0A5C5FVT8"/>
<dbReference type="PROSITE" id="PS50275">
    <property type="entry name" value="SAC"/>
    <property type="match status" value="1"/>
</dbReference>
<name>A0A5C5FVT8_9BASI</name>
<evidence type="ECO:0000259" key="1">
    <source>
        <dbReference type="PROSITE" id="PS50275"/>
    </source>
</evidence>
<dbReference type="GO" id="GO:0043812">
    <property type="term" value="F:phosphatidylinositol-4-phosphate phosphatase activity"/>
    <property type="evidence" value="ECO:0007669"/>
    <property type="project" value="TreeGrafter"/>
</dbReference>
<proteinExistence type="predicted"/>
<dbReference type="Pfam" id="PF02383">
    <property type="entry name" value="Syja_N"/>
    <property type="match status" value="1"/>
</dbReference>
<dbReference type="STRING" id="5288.A0A5C5FVT8"/>
<dbReference type="InterPro" id="IPR002013">
    <property type="entry name" value="SAC_dom"/>
</dbReference>
<comment type="caution">
    <text evidence="2">The sequence shown here is derived from an EMBL/GenBank/DDBJ whole genome shotgun (WGS) entry which is preliminary data.</text>
</comment>
<evidence type="ECO:0000313" key="2">
    <source>
        <dbReference type="EMBL" id="TNY19801.1"/>
    </source>
</evidence>
<dbReference type="OrthoDB" id="405996at2759"/>
<accession>A0A5C5FVT8</accession>
<dbReference type="GO" id="GO:0046856">
    <property type="term" value="P:phosphatidylinositol dephosphorylation"/>
    <property type="evidence" value="ECO:0007669"/>
    <property type="project" value="TreeGrafter"/>
</dbReference>
<evidence type="ECO:0000313" key="3">
    <source>
        <dbReference type="Proteomes" id="UP000311382"/>
    </source>
</evidence>
<dbReference type="GO" id="GO:0005783">
    <property type="term" value="C:endoplasmic reticulum"/>
    <property type="evidence" value="ECO:0007669"/>
    <property type="project" value="TreeGrafter"/>
</dbReference>
<reference evidence="2 3" key="1">
    <citation type="submission" date="2019-03" db="EMBL/GenBank/DDBJ databases">
        <title>Rhodosporidium diobovatum UCD-FST 08-225 genome sequencing, assembly, and annotation.</title>
        <authorList>
            <person name="Fakankun I.U."/>
            <person name="Fristensky B."/>
            <person name="Levin D.B."/>
        </authorList>
    </citation>
    <scope>NUCLEOTIDE SEQUENCE [LARGE SCALE GENOMIC DNA]</scope>
    <source>
        <strain evidence="2 3">UCD-FST 08-225</strain>
    </source>
</reference>
<dbReference type="PANTHER" id="PTHR45662">
    <property type="entry name" value="PHOSPHATIDYLINOSITIDE PHOSPHATASE SAC1"/>
    <property type="match status" value="1"/>
</dbReference>
<organism evidence="2 3">
    <name type="scientific">Rhodotorula diobovata</name>
    <dbReference type="NCBI Taxonomy" id="5288"/>
    <lineage>
        <taxon>Eukaryota</taxon>
        <taxon>Fungi</taxon>
        <taxon>Dikarya</taxon>
        <taxon>Basidiomycota</taxon>
        <taxon>Pucciniomycotina</taxon>
        <taxon>Microbotryomycetes</taxon>
        <taxon>Sporidiobolales</taxon>
        <taxon>Sporidiobolaceae</taxon>
        <taxon>Rhodotorula</taxon>
    </lineage>
</organism>
<dbReference type="PANTHER" id="PTHR45662:SF2">
    <property type="entry name" value="PHOSPHATIDYLINOSITOL-3-PHOSPHATASE SAC1"/>
    <property type="match status" value="1"/>
</dbReference>